<comment type="similarity">
    <text evidence="8">Belongs to the ABC transporter superfamily. Spermidine/putrescine importer (TC 3.A.1.11.1) family.</text>
</comment>
<keyword evidence="6 8" id="KW-1278">Translocase</keyword>
<dbReference type="PROSITE" id="PS00211">
    <property type="entry name" value="ABC_TRANSPORTER_1"/>
    <property type="match status" value="1"/>
</dbReference>
<reference evidence="11" key="1">
    <citation type="journal article" date="2019" name="Int. J. Syst. Evol. Microbiol.">
        <title>The Global Catalogue of Microorganisms (GCM) 10K type strain sequencing project: providing services to taxonomists for standard genome sequencing and annotation.</title>
        <authorList>
            <consortium name="The Broad Institute Genomics Platform"/>
            <consortium name="The Broad Institute Genome Sequencing Center for Infectious Disease"/>
            <person name="Wu L."/>
            <person name="Ma J."/>
        </authorList>
    </citation>
    <scope>NUCLEOTIDE SEQUENCE [LARGE SCALE GENOMIC DNA]</scope>
    <source>
        <strain evidence="11">CCUG 60023</strain>
    </source>
</reference>
<evidence type="ECO:0000256" key="7">
    <source>
        <dbReference type="ARBA" id="ARBA00023136"/>
    </source>
</evidence>
<dbReference type="InterPro" id="IPR008995">
    <property type="entry name" value="Mo/tungstate-bd_C_term_dom"/>
</dbReference>
<dbReference type="EC" id="7.6.2.11" evidence="8"/>
<dbReference type="InterPro" id="IPR017871">
    <property type="entry name" value="ABC_transporter-like_CS"/>
</dbReference>
<dbReference type="InterPro" id="IPR027417">
    <property type="entry name" value="P-loop_NTPase"/>
</dbReference>
<evidence type="ECO:0000256" key="5">
    <source>
        <dbReference type="ARBA" id="ARBA00022840"/>
    </source>
</evidence>
<dbReference type="PROSITE" id="PS50893">
    <property type="entry name" value="ABC_TRANSPORTER_2"/>
    <property type="match status" value="1"/>
</dbReference>
<dbReference type="SMART" id="SM00382">
    <property type="entry name" value="AAA"/>
    <property type="match status" value="1"/>
</dbReference>
<dbReference type="InterPro" id="IPR003439">
    <property type="entry name" value="ABC_transporter-like_ATP-bd"/>
</dbReference>
<dbReference type="Pfam" id="PF08402">
    <property type="entry name" value="TOBE_2"/>
    <property type="match status" value="1"/>
</dbReference>
<evidence type="ECO:0000259" key="9">
    <source>
        <dbReference type="PROSITE" id="PS50893"/>
    </source>
</evidence>
<dbReference type="PANTHER" id="PTHR42781">
    <property type="entry name" value="SPERMIDINE/PUTRESCINE IMPORT ATP-BINDING PROTEIN POTA"/>
    <property type="match status" value="1"/>
</dbReference>
<dbReference type="SUPFAM" id="SSF52540">
    <property type="entry name" value="P-loop containing nucleoside triphosphate hydrolases"/>
    <property type="match status" value="1"/>
</dbReference>
<evidence type="ECO:0000256" key="3">
    <source>
        <dbReference type="ARBA" id="ARBA00022519"/>
    </source>
</evidence>
<feature type="domain" description="ABC transporter" evidence="9">
    <location>
        <begin position="24"/>
        <end position="254"/>
    </location>
</feature>
<comment type="function">
    <text evidence="8">Part of the ABC transporter complex PotABCD involved in spermidine/putrescine import. Responsible for energy coupling to the transport system.</text>
</comment>
<evidence type="ECO:0000256" key="8">
    <source>
        <dbReference type="RuleBase" id="RU364083"/>
    </source>
</evidence>
<keyword evidence="11" id="KW-1185">Reference proteome</keyword>
<evidence type="ECO:0000256" key="1">
    <source>
        <dbReference type="ARBA" id="ARBA00022448"/>
    </source>
</evidence>
<dbReference type="RefSeq" id="WP_377212012.1">
    <property type="nucleotide sequence ID" value="NZ_JBHTJV010000003.1"/>
</dbReference>
<accession>A0ABW3FH90</accession>
<dbReference type="Pfam" id="PF00005">
    <property type="entry name" value="ABC_tran"/>
    <property type="match status" value="1"/>
</dbReference>
<keyword evidence="2 8" id="KW-1003">Cell membrane</keyword>
<proteinExistence type="inferred from homology"/>
<keyword evidence="5 8" id="KW-0067">ATP-binding</keyword>
<dbReference type="Gene3D" id="2.40.50.100">
    <property type="match status" value="1"/>
</dbReference>
<dbReference type="SUPFAM" id="SSF50331">
    <property type="entry name" value="MOP-like"/>
    <property type="match status" value="1"/>
</dbReference>
<evidence type="ECO:0000256" key="2">
    <source>
        <dbReference type="ARBA" id="ARBA00022475"/>
    </source>
</evidence>
<dbReference type="InterPro" id="IPR050093">
    <property type="entry name" value="ABC_SmlMolc_Importer"/>
</dbReference>
<dbReference type="InterPro" id="IPR003593">
    <property type="entry name" value="AAA+_ATPase"/>
</dbReference>
<dbReference type="Proteomes" id="UP001597101">
    <property type="component" value="Unassembled WGS sequence"/>
</dbReference>
<dbReference type="EMBL" id="JBHTJV010000003">
    <property type="protein sequence ID" value="MFD0916181.1"/>
    <property type="molecule type" value="Genomic_DNA"/>
</dbReference>
<name>A0ABW3FH90_9HYPH</name>
<comment type="subunit">
    <text evidence="8">The complex is composed of two ATP-binding proteins (PotA), two transmembrane proteins (PotB and PotC) and a solute-binding protein (PotD).</text>
</comment>
<keyword evidence="1 8" id="KW-0813">Transport</keyword>
<dbReference type="GO" id="GO:0005524">
    <property type="term" value="F:ATP binding"/>
    <property type="evidence" value="ECO:0007669"/>
    <property type="project" value="UniProtKB-KW"/>
</dbReference>
<protein>
    <recommendedName>
        <fullName evidence="8">Spermidine/putrescine import ATP-binding protein PotA</fullName>
        <ecNumber evidence="8">7.6.2.11</ecNumber>
    </recommendedName>
</protein>
<dbReference type="NCBIfam" id="TIGR01187">
    <property type="entry name" value="potA"/>
    <property type="match status" value="1"/>
</dbReference>
<keyword evidence="3" id="KW-0997">Cell inner membrane</keyword>
<sequence length="379" mass="42300">MHDKANSFRNQFQPWNDPAAKPFIEFRNVTKRYGDVVAVENLDLAIYEREFFALLGPSGCGKTTLMRMLAGFETVSDGDVLLAGESLAQVPPYRRPVNMMFQSYALFPHMSVAKNIGFGLKQEGMPQGELDDRVAEMLSLVKMQDFGHRKPDQLSGGQRQRVALARSLAKQPRVLLLDEPLGALDRKLREETQFELVDLQERLGITFMIVTHDQEEAMTVADRIAVMDKGKLVQTAPPVEIYERPNSRYVAGFLGDINQMEMRVTGVKAAAATLENAHGDTLQVECSTSVSKGQDVTFAIRPQKMIISRNKPKPNGNALAGEIWDIAYLGDVTYYKVKLASGDFAKVAVLNREIENNPLTWEDRVWVSFDKAAGLVLTS</sequence>
<keyword evidence="7 8" id="KW-0472">Membrane</keyword>
<comment type="caution">
    <text evidence="10">The sequence shown here is derived from an EMBL/GenBank/DDBJ whole genome shotgun (WGS) entry which is preliminary data.</text>
</comment>
<evidence type="ECO:0000313" key="11">
    <source>
        <dbReference type="Proteomes" id="UP001597101"/>
    </source>
</evidence>
<dbReference type="Gene3D" id="3.40.50.300">
    <property type="entry name" value="P-loop containing nucleotide triphosphate hydrolases"/>
    <property type="match status" value="1"/>
</dbReference>
<evidence type="ECO:0000256" key="4">
    <source>
        <dbReference type="ARBA" id="ARBA00022741"/>
    </source>
</evidence>
<organism evidence="10 11">
    <name type="scientific">Pseudahrensia aquimaris</name>
    <dbReference type="NCBI Taxonomy" id="744461"/>
    <lineage>
        <taxon>Bacteria</taxon>
        <taxon>Pseudomonadati</taxon>
        <taxon>Pseudomonadota</taxon>
        <taxon>Alphaproteobacteria</taxon>
        <taxon>Hyphomicrobiales</taxon>
        <taxon>Ahrensiaceae</taxon>
        <taxon>Pseudahrensia</taxon>
    </lineage>
</organism>
<dbReference type="InterPro" id="IPR013611">
    <property type="entry name" value="Transp-assoc_OB_typ2"/>
</dbReference>
<evidence type="ECO:0000313" key="10">
    <source>
        <dbReference type="EMBL" id="MFD0916181.1"/>
    </source>
</evidence>
<evidence type="ECO:0000256" key="6">
    <source>
        <dbReference type="ARBA" id="ARBA00022967"/>
    </source>
</evidence>
<comment type="catalytic activity">
    <reaction evidence="8">
        <text>ATP + H2O + polyamine-[polyamine-binding protein]Side 1 = ADP + phosphate + polyamineSide 2 + [polyamine-binding protein]Side 1.</text>
        <dbReference type="EC" id="7.6.2.11"/>
    </reaction>
</comment>
<keyword evidence="4 8" id="KW-0547">Nucleotide-binding</keyword>
<gene>
    <name evidence="8" type="primary">potA</name>
    <name evidence="10" type="ORF">ACFQ14_07170</name>
</gene>
<dbReference type="PANTHER" id="PTHR42781:SF5">
    <property type="entry name" value="PUTRESCINE TRANSPORT ATP-BINDING PROTEIN POTG"/>
    <property type="match status" value="1"/>
</dbReference>
<dbReference type="InterPro" id="IPR005893">
    <property type="entry name" value="PotA-like"/>
</dbReference>